<accession>A0A3G8YIW8</accession>
<keyword evidence="2" id="KW-0614">Plasmid</keyword>
<sequence length="98" mass="10950">MINLNDRRTGVLNSSKTHGRLPSSPDVRKKRLSQFMQSQLPEHLLIHLVIPSLVDGDLESKSMHAGQIWFQSIYPVTVYGVQVYPGNPRLTGALDPPC</sequence>
<evidence type="ECO:0000256" key="1">
    <source>
        <dbReference type="SAM" id="MobiDB-lite"/>
    </source>
</evidence>
<keyword evidence="3" id="KW-1185">Reference proteome</keyword>
<gene>
    <name evidence="2" type="ORF">EHF33_19970</name>
</gene>
<evidence type="ECO:0000313" key="3">
    <source>
        <dbReference type="Proteomes" id="UP000276417"/>
    </source>
</evidence>
<reference evidence="2 3" key="1">
    <citation type="submission" date="2018-11" db="EMBL/GenBank/DDBJ databases">
        <title>Deinococcus shelandsis sp. nov., isolated from South Shetland Islands soil of Antarctica.</title>
        <authorList>
            <person name="Tian J."/>
        </authorList>
    </citation>
    <scope>NUCLEOTIDE SEQUENCE [LARGE SCALE GENOMIC DNA]</scope>
    <source>
        <strain evidence="2 3">S14-83T</strain>
        <plasmid evidence="2 3">unnamed3</plasmid>
    </source>
</reference>
<protein>
    <submittedName>
        <fullName evidence="2">Uncharacterized protein</fullName>
    </submittedName>
</protein>
<name>A0A3G8YIW8_9DEIO</name>
<evidence type="ECO:0000313" key="2">
    <source>
        <dbReference type="EMBL" id="AZI45192.1"/>
    </source>
</evidence>
<dbReference type="KEGG" id="dph:EHF33_19970"/>
<dbReference type="RefSeq" id="WP_124875558.1">
    <property type="nucleotide sequence ID" value="NZ_CP034187.1"/>
</dbReference>
<geneLocation type="plasmid" evidence="2 3">
    <name>unnamed3</name>
</geneLocation>
<feature type="region of interest" description="Disordered" evidence="1">
    <location>
        <begin position="1"/>
        <end position="28"/>
    </location>
</feature>
<dbReference type="Proteomes" id="UP000276417">
    <property type="component" value="Plasmid unnamed3"/>
</dbReference>
<proteinExistence type="predicted"/>
<dbReference type="EMBL" id="CP034187">
    <property type="protein sequence ID" value="AZI45192.1"/>
    <property type="molecule type" value="Genomic_DNA"/>
</dbReference>
<organism evidence="2 3">
    <name type="scientific">Deinococcus psychrotolerans</name>
    <dbReference type="NCBI Taxonomy" id="2489213"/>
    <lineage>
        <taxon>Bacteria</taxon>
        <taxon>Thermotogati</taxon>
        <taxon>Deinococcota</taxon>
        <taxon>Deinococci</taxon>
        <taxon>Deinococcales</taxon>
        <taxon>Deinococcaceae</taxon>
        <taxon>Deinococcus</taxon>
    </lineage>
</organism>
<dbReference type="AlphaFoldDB" id="A0A3G8YIW8"/>